<sequence length="441" mass="47630">MDRCLVTGLLLSMLTMTGCSSPRTFVADCPYQNGSFAAHANSDSYHQYAATQRPGTGTTAGDVPTLPPVEPTITLVASEDSAKETCEPLIKAAPVPPANLPPKSADCTNNAGTPPASKAPRCKDPGCTDSGCTGEGCGGCTGEADYRRRRSNLDGGFVRGKKNILLDGAGWVAGIPSKLLLWNTKVDSHSVSPETEQQLRQYLASRGLHDVKVRVNQYDPVGEWKRLIANKEIHAGWRYTVGAFAVSKYTLLPGRLFGNDEYNPFTNSISLFSDQPSIALREGAHASQAINAPYRGLYSASMYLPASPLWVDTTATREVLAYARETNQQPLERETYLVLFPSYGARIGQSMTLFIDAGQGAMSQAGFAMVGHAVGRTMAYRVSETPMQMVKSVYGIVKRPQEDDTAPQETAEVQNPLPDGDDYHLSFVPIEVGYGSSDEKI</sequence>
<gene>
    <name evidence="2" type="ORF">Fuma_05352</name>
</gene>
<evidence type="ECO:0000313" key="3">
    <source>
        <dbReference type="Proteomes" id="UP000187735"/>
    </source>
</evidence>
<dbReference type="EMBL" id="CP017641">
    <property type="protein sequence ID" value="APZ95693.1"/>
    <property type="molecule type" value="Genomic_DNA"/>
</dbReference>
<name>A0A1P8WNQ4_9PLAN</name>
<keyword evidence="3" id="KW-1185">Reference proteome</keyword>
<evidence type="ECO:0000256" key="1">
    <source>
        <dbReference type="SAM" id="MobiDB-lite"/>
    </source>
</evidence>
<proteinExistence type="predicted"/>
<dbReference type="AlphaFoldDB" id="A0A1P8WNQ4"/>
<accession>A0A1P8WNQ4</accession>
<dbReference type="Proteomes" id="UP000187735">
    <property type="component" value="Chromosome"/>
</dbReference>
<dbReference type="OrthoDB" id="9255985at2"/>
<protein>
    <submittedName>
        <fullName evidence="2">Uncharacterized protein</fullName>
    </submittedName>
</protein>
<dbReference type="PROSITE" id="PS51257">
    <property type="entry name" value="PROKAR_LIPOPROTEIN"/>
    <property type="match status" value="1"/>
</dbReference>
<dbReference type="KEGG" id="fmr:Fuma_05352"/>
<reference evidence="2 3" key="1">
    <citation type="journal article" date="2016" name="Front. Microbiol.">
        <title>Fuerstia marisgermanicae gen. nov., sp. nov., an Unusual Member of the Phylum Planctomycetes from the German Wadden Sea.</title>
        <authorList>
            <person name="Kohn T."/>
            <person name="Heuer A."/>
            <person name="Jogler M."/>
            <person name="Vollmers J."/>
            <person name="Boedeker C."/>
            <person name="Bunk B."/>
            <person name="Rast P."/>
            <person name="Borchert D."/>
            <person name="Glockner I."/>
            <person name="Freese H.M."/>
            <person name="Klenk H.P."/>
            <person name="Overmann J."/>
            <person name="Kaster A.K."/>
            <person name="Rohde M."/>
            <person name="Wiegand S."/>
            <person name="Jogler C."/>
        </authorList>
    </citation>
    <scope>NUCLEOTIDE SEQUENCE [LARGE SCALE GENOMIC DNA]</scope>
    <source>
        <strain evidence="2 3">NH11</strain>
    </source>
</reference>
<feature type="region of interest" description="Disordered" evidence="1">
    <location>
        <begin position="400"/>
        <end position="424"/>
    </location>
</feature>
<organism evidence="2 3">
    <name type="scientific">Fuerstiella marisgermanici</name>
    <dbReference type="NCBI Taxonomy" id="1891926"/>
    <lineage>
        <taxon>Bacteria</taxon>
        <taxon>Pseudomonadati</taxon>
        <taxon>Planctomycetota</taxon>
        <taxon>Planctomycetia</taxon>
        <taxon>Planctomycetales</taxon>
        <taxon>Planctomycetaceae</taxon>
        <taxon>Fuerstiella</taxon>
    </lineage>
</organism>
<evidence type="ECO:0000313" key="2">
    <source>
        <dbReference type="EMBL" id="APZ95693.1"/>
    </source>
</evidence>
<dbReference type="RefSeq" id="WP_145944397.1">
    <property type="nucleotide sequence ID" value="NZ_CP017641.1"/>
</dbReference>